<reference evidence="1" key="2">
    <citation type="submission" date="2023-05" db="EMBL/GenBank/DDBJ databases">
        <authorList>
            <consortium name="Lawrence Berkeley National Laboratory"/>
            <person name="Steindorff A."/>
            <person name="Hensen N."/>
            <person name="Bonometti L."/>
            <person name="Westerberg I."/>
            <person name="Brannstrom I.O."/>
            <person name="Guillou S."/>
            <person name="Cros-Aarteil S."/>
            <person name="Calhoun S."/>
            <person name="Haridas S."/>
            <person name="Kuo A."/>
            <person name="Mondo S."/>
            <person name="Pangilinan J."/>
            <person name="Riley R."/>
            <person name="Labutti K."/>
            <person name="Andreopoulos B."/>
            <person name="Lipzen A."/>
            <person name="Chen C."/>
            <person name="Yanf M."/>
            <person name="Daum C."/>
            <person name="Ng V."/>
            <person name="Clum A."/>
            <person name="Ohm R."/>
            <person name="Martin F."/>
            <person name="Silar P."/>
            <person name="Natvig D."/>
            <person name="Lalanne C."/>
            <person name="Gautier V."/>
            <person name="Ament-Velasquez S.L."/>
            <person name="Kruys A."/>
            <person name="Hutchinson M.I."/>
            <person name="Powell A.J."/>
            <person name="Barry K."/>
            <person name="Miller A.N."/>
            <person name="Grigoriev I.V."/>
            <person name="Debuchy R."/>
            <person name="Gladieux P."/>
            <person name="Thoren M.H."/>
            <person name="Johannesson H."/>
        </authorList>
    </citation>
    <scope>NUCLEOTIDE SEQUENCE</scope>
    <source>
        <strain evidence="1">CBS 123565</strain>
    </source>
</reference>
<dbReference type="AlphaFoldDB" id="A0AAN6ZD79"/>
<dbReference type="Proteomes" id="UP001304895">
    <property type="component" value="Unassembled WGS sequence"/>
</dbReference>
<comment type="caution">
    <text evidence="1">The sequence shown here is derived from an EMBL/GenBank/DDBJ whole genome shotgun (WGS) entry which is preliminary data.</text>
</comment>
<sequence length="278" mass="30120">MRWSCCDACGALPAPETTTVVCRPRPCQQACAVLRAMTVLPADGRISASAEHASTSMRIICFPFARACSTRTKFGFVCGDSQPTKLVIQAGPRAYQLPGTLSVHQIGVEAALSSIDTLPCPPAPLMSCHLPTVSPDRGLTGPSSAAVVVLPVSFTIDHRHVCQSYIQRCVLGRQMAGRAPGETRREAGFEPRSRPGWVVLDVAGRHWVRDDCRAECLRVWAEATQRFFLPPPVDGARVRVPGQATLQLPPARAATGCWFRTVGARDNPTLSEHRQPCR</sequence>
<name>A0AAN6ZD79_9PEZI</name>
<keyword evidence="2" id="KW-1185">Reference proteome</keyword>
<evidence type="ECO:0000313" key="1">
    <source>
        <dbReference type="EMBL" id="KAK4133523.1"/>
    </source>
</evidence>
<gene>
    <name evidence="1" type="ORF">BT67DRAFT_52951</name>
</gene>
<reference evidence="1" key="1">
    <citation type="journal article" date="2023" name="Mol. Phylogenet. Evol.">
        <title>Genome-scale phylogeny and comparative genomics of the fungal order Sordariales.</title>
        <authorList>
            <person name="Hensen N."/>
            <person name="Bonometti L."/>
            <person name="Westerberg I."/>
            <person name="Brannstrom I.O."/>
            <person name="Guillou S."/>
            <person name="Cros-Aarteil S."/>
            <person name="Calhoun S."/>
            <person name="Haridas S."/>
            <person name="Kuo A."/>
            <person name="Mondo S."/>
            <person name="Pangilinan J."/>
            <person name="Riley R."/>
            <person name="LaButti K."/>
            <person name="Andreopoulos B."/>
            <person name="Lipzen A."/>
            <person name="Chen C."/>
            <person name="Yan M."/>
            <person name="Daum C."/>
            <person name="Ng V."/>
            <person name="Clum A."/>
            <person name="Steindorff A."/>
            <person name="Ohm R.A."/>
            <person name="Martin F."/>
            <person name="Silar P."/>
            <person name="Natvig D.O."/>
            <person name="Lalanne C."/>
            <person name="Gautier V."/>
            <person name="Ament-Velasquez S.L."/>
            <person name="Kruys A."/>
            <person name="Hutchinson M.I."/>
            <person name="Powell A.J."/>
            <person name="Barry K."/>
            <person name="Miller A.N."/>
            <person name="Grigoriev I.V."/>
            <person name="Debuchy R."/>
            <person name="Gladieux P."/>
            <person name="Hiltunen Thoren M."/>
            <person name="Johannesson H."/>
        </authorList>
    </citation>
    <scope>NUCLEOTIDE SEQUENCE</scope>
    <source>
        <strain evidence="1">CBS 123565</strain>
    </source>
</reference>
<dbReference type="EMBL" id="MU853412">
    <property type="protein sequence ID" value="KAK4133523.1"/>
    <property type="molecule type" value="Genomic_DNA"/>
</dbReference>
<evidence type="ECO:0000313" key="2">
    <source>
        <dbReference type="Proteomes" id="UP001304895"/>
    </source>
</evidence>
<protein>
    <submittedName>
        <fullName evidence="1">Uncharacterized protein</fullName>
    </submittedName>
</protein>
<accession>A0AAN6ZD79</accession>
<organism evidence="1 2">
    <name type="scientific">Trichocladium antarcticum</name>
    <dbReference type="NCBI Taxonomy" id="1450529"/>
    <lineage>
        <taxon>Eukaryota</taxon>
        <taxon>Fungi</taxon>
        <taxon>Dikarya</taxon>
        <taxon>Ascomycota</taxon>
        <taxon>Pezizomycotina</taxon>
        <taxon>Sordariomycetes</taxon>
        <taxon>Sordariomycetidae</taxon>
        <taxon>Sordariales</taxon>
        <taxon>Chaetomiaceae</taxon>
        <taxon>Trichocladium</taxon>
    </lineage>
</organism>
<proteinExistence type="predicted"/>